<proteinExistence type="predicted"/>
<evidence type="ECO:0000313" key="2">
    <source>
        <dbReference type="EMBL" id="RWS08057.1"/>
    </source>
</evidence>
<feature type="compositionally biased region" description="Low complexity" evidence="1">
    <location>
        <begin position="88"/>
        <end position="99"/>
    </location>
</feature>
<keyword evidence="3" id="KW-1185">Reference proteome</keyword>
<dbReference type="Proteomes" id="UP000285301">
    <property type="component" value="Unassembled WGS sequence"/>
</dbReference>
<evidence type="ECO:0000256" key="1">
    <source>
        <dbReference type="SAM" id="MobiDB-lite"/>
    </source>
</evidence>
<sequence>MSVSHTERETSPSSITAGCHLLSHSPSHDSLSVSDFQFMTASKSASEIRCSASVGADTSLAAISDIAKQNASNITENGGQILSPPWLPRTSRSGSASSSLLTVPSERYGSFRRLSSASGFNKFSNDILFEEETDVIKNCGAFSSAVLGLMKSFSTSDISTIDPFQDTPLRSSYSEIALFGGILWNPRIELPTIRHLDAHSRSCSTWVAVGEPLCSTSQLPSPQTHTIGTESVTGQLSPALTPTELLQSVNKKVRQLYIKRRLLSTYRALERLSRSQLDLSNVVKGDLDLLVTSSLGNKLKAGAIESAIFVGNQAPAVQECNDPMVSSTTTATTPTLPQLQVTAGDQLNANELVVRSSKRNNKGSNRLSYPLDLNQFQTDLASLSIRDVDLQKGKPLTKYERNIMIFNWLQNLDQSDCNAD</sequence>
<accession>A0A443QYE8</accession>
<protein>
    <submittedName>
        <fullName evidence="2">Uncharacterized protein</fullName>
    </submittedName>
</protein>
<comment type="caution">
    <text evidence="2">The sequence shown here is derived from an EMBL/GenBank/DDBJ whole genome shotgun (WGS) entry which is preliminary data.</text>
</comment>
<dbReference type="OrthoDB" id="6130045at2759"/>
<evidence type="ECO:0000313" key="3">
    <source>
        <dbReference type="Proteomes" id="UP000285301"/>
    </source>
</evidence>
<feature type="region of interest" description="Disordered" evidence="1">
    <location>
        <begin position="76"/>
        <end position="99"/>
    </location>
</feature>
<reference evidence="2 3" key="1">
    <citation type="journal article" date="2018" name="Gigascience">
        <title>Genomes of trombidid mites reveal novel predicted allergens and laterally-transferred genes associated with secondary metabolism.</title>
        <authorList>
            <person name="Dong X."/>
            <person name="Chaisiri K."/>
            <person name="Xia D."/>
            <person name="Armstrong S.D."/>
            <person name="Fang Y."/>
            <person name="Donnelly M.J."/>
            <person name="Kadowaki T."/>
            <person name="McGarry J.W."/>
            <person name="Darby A.C."/>
            <person name="Makepeace B.L."/>
        </authorList>
    </citation>
    <scope>NUCLEOTIDE SEQUENCE [LARGE SCALE GENOMIC DNA]</scope>
    <source>
        <strain evidence="2">UoL-WK</strain>
    </source>
</reference>
<dbReference type="EMBL" id="NCKU01003157">
    <property type="protein sequence ID" value="RWS08057.1"/>
    <property type="molecule type" value="Genomic_DNA"/>
</dbReference>
<name>A0A443QYE8_9ACAR</name>
<organism evidence="2 3">
    <name type="scientific">Dinothrombium tinctorium</name>
    <dbReference type="NCBI Taxonomy" id="1965070"/>
    <lineage>
        <taxon>Eukaryota</taxon>
        <taxon>Metazoa</taxon>
        <taxon>Ecdysozoa</taxon>
        <taxon>Arthropoda</taxon>
        <taxon>Chelicerata</taxon>
        <taxon>Arachnida</taxon>
        <taxon>Acari</taxon>
        <taxon>Acariformes</taxon>
        <taxon>Trombidiformes</taxon>
        <taxon>Prostigmata</taxon>
        <taxon>Anystina</taxon>
        <taxon>Parasitengona</taxon>
        <taxon>Trombidioidea</taxon>
        <taxon>Trombidiidae</taxon>
        <taxon>Dinothrombium</taxon>
    </lineage>
</organism>
<gene>
    <name evidence="2" type="ORF">B4U79_15920</name>
</gene>
<dbReference type="AlphaFoldDB" id="A0A443QYE8"/>
<dbReference type="STRING" id="1965070.A0A443QYE8"/>